<accession>A0A072VXZ6</accession>
<evidence type="ECO:0000313" key="3">
    <source>
        <dbReference type="Proteomes" id="UP000002051"/>
    </source>
</evidence>
<protein>
    <submittedName>
        <fullName evidence="1 2">Uncharacterized protein</fullName>
    </submittedName>
</protein>
<dbReference type="EnsemblPlants" id="KEH42930">
    <property type="protein sequence ID" value="KEH42930"/>
    <property type="gene ID" value="MTR_1g078140"/>
</dbReference>
<dbReference type="HOGENOM" id="CLU_2779607_0_0_1"/>
<sequence length="69" mass="7794">MRSLMYVFICTRQDIEQTARVVSQFVEDPSKEHQNDVDRIMSRSSKLIIQGSYPDLQGSCLDAKVNGGT</sequence>
<keyword evidence="3" id="KW-1185">Reference proteome</keyword>
<dbReference type="AlphaFoldDB" id="A0A072VXZ6"/>
<reference evidence="2" key="3">
    <citation type="submission" date="2015-04" db="UniProtKB">
        <authorList>
            <consortium name="EnsemblPlants"/>
        </authorList>
    </citation>
    <scope>IDENTIFICATION</scope>
    <source>
        <strain evidence="2">cv. Jemalong A17</strain>
    </source>
</reference>
<organism evidence="1 3">
    <name type="scientific">Medicago truncatula</name>
    <name type="common">Barrel medic</name>
    <name type="synonym">Medicago tribuloides</name>
    <dbReference type="NCBI Taxonomy" id="3880"/>
    <lineage>
        <taxon>Eukaryota</taxon>
        <taxon>Viridiplantae</taxon>
        <taxon>Streptophyta</taxon>
        <taxon>Embryophyta</taxon>
        <taxon>Tracheophyta</taxon>
        <taxon>Spermatophyta</taxon>
        <taxon>Magnoliopsida</taxon>
        <taxon>eudicotyledons</taxon>
        <taxon>Gunneridae</taxon>
        <taxon>Pentapetalae</taxon>
        <taxon>rosids</taxon>
        <taxon>fabids</taxon>
        <taxon>Fabales</taxon>
        <taxon>Fabaceae</taxon>
        <taxon>Papilionoideae</taxon>
        <taxon>50 kb inversion clade</taxon>
        <taxon>NPAAA clade</taxon>
        <taxon>Hologalegina</taxon>
        <taxon>IRL clade</taxon>
        <taxon>Trifolieae</taxon>
        <taxon>Medicago</taxon>
    </lineage>
</organism>
<evidence type="ECO:0000313" key="1">
    <source>
        <dbReference type="EMBL" id="KEH42930.1"/>
    </source>
</evidence>
<gene>
    <name evidence="1" type="ordered locus">MTR_1g078140</name>
</gene>
<name>A0A072VXZ6_MEDTR</name>
<reference evidence="1 3" key="1">
    <citation type="journal article" date="2011" name="Nature">
        <title>The Medicago genome provides insight into the evolution of rhizobial symbioses.</title>
        <authorList>
            <person name="Young N.D."/>
            <person name="Debelle F."/>
            <person name="Oldroyd G.E."/>
            <person name="Geurts R."/>
            <person name="Cannon S.B."/>
            <person name="Udvardi M.K."/>
            <person name="Benedito V.A."/>
            <person name="Mayer K.F."/>
            <person name="Gouzy J."/>
            <person name="Schoof H."/>
            <person name="Van de Peer Y."/>
            <person name="Proost S."/>
            <person name="Cook D.R."/>
            <person name="Meyers B.C."/>
            <person name="Spannagl M."/>
            <person name="Cheung F."/>
            <person name="De Mita S."/>
            <person name="Krishnakumar V."/>
            <person name="Gundlach H."/>
            <person name="Zhou S."/>
            <person name="Mudge J."/>
            <person name="Bharti A.K."/>
            <person name="Murray J.D."/>
            <person name="Naoumkina M.A."/>
            <person name="Rosen B."/>
            <person name="Silverstein K.A."/>
            <person name="Tang H."/>
            <person name="Rombauts S."/>
            <person name="Zhao P.X."/>
            <person name="Zhou P."/>
            <person name="Barbe V."/>
            <person name="Bardou P."/>
            <person name="Bechner M."/>
            <person name="Bellec A."/>
            <person name="Berger A."/>
            <person name="Berges H."/>
            <person name="Bidwell S."/>
            <person name="Bisseling T."/>
            <person name="Choisne N."/>
            <person name="Couloux A."/>
            <person name="Denny R."/>
            <person name="Deshpande S."/>
            <person name="Dai X."/>
            <person name="Doyle J.J."/>
            <person name="Dudez A.M."/>
            <person name="Farmer A.D."/>
            <person name="Fouteau S."/>
            <person name="Franken C."/>
            <person name="Gibelin C."/>
            <person name="Gish J."/>
            <person name="Goldstein S."/>
            <person name="Gonzalez A.J."/>
            <person name="Green P.J."/>
            <person name="Hallab A."/>
            <person name="Hartog M."/>
            <person name="Hua A."/>
            <person name="Humphray S.J."/>
            <person name="Jeong D.H."/>
            <person name="Jing Y."/>
            <person name="Jocker A."/>
            <person name="Kenton S.M."/>
            <person name="Kim D.J."/>
            <person name="Klee K."/>
            <person name="Lai H."/>
            <person name="Lang C."/>
            <person name="Lin S."/>
            <person name="Macmil S.L."/>
            <person name="Magdelenat G."/>
            <person name="Matthews L."/>
            <person name="McCorrison J."/>
            <person name="Monaghan E.L."/>
            <person name="Mun J.H."/>
            <person name="Najar F.Z."/>
            <person name="Nicholson C."/>
            <person name="Noirot C."/>
            <person name="O'Bleness M."/>
            <person name="Paule C.R."/>
            <person name="Poulain J."/>
            <person name="Prion F."/>
            <person name="Qin B."/>
            <person name="Qu C."/>
            <person name="Retzel E.F."/>
            <person name="Riddle C."/>
            <person name="Sallet E."/>
            <person name="Samain S."/>
            <person name="Samson N."/>
            <person name="Sanders I."/>
            <person name="Saurat O."/>
            <person name="Scarpelli C."/>
            <person name="Schiex T."/>
            <person name="Segurens B."/>
            <person name="Severin A.J."/>
            <person name="Sherrier D.J."/>
            <person name="Shi R."/>
            <person name="Sims S."/>
            <person name="Singer S.R."/>
            <person name="Sinharoy S."/>
            <person name="Sterck L."/>
            <person name="Viollet A."/>
            <person name="Wang B.B."/>
            <person name="Wang K."/>
            <person name="Wang M."/>
            <person name="Wang X."/>
            <person name="Warfsmann J."/>
            <person name="Weissenbach J."/>
            <person name="White D.D."/>
            <person name="White J.D."/>
            <person name="Wiley G.B."/>
            <person name="Wincker P."/>
            <person name="Xing Y."/>
            <person name="Yang L."/>
            <person name="Yao Z."/>
            <person name="Ying F."/>
            <person name="Zhai J."/>
            <person name="Zhou L."/>
            <person name="Zuber A."/>
            <person name="Denarie J."/>
            <person name="Dixon R.A."/>
            <person name="May G.D."/>
            <person name="Schwartz D.C."/>
            <person name="Rogers J."/>
            <person name="Quetier F."/>
            <person name="Town C.D."/>
            <person name="Roe B.A."/>
        </authorList>
    </citation>
    <scope>NUCLEOTIDE SEQUENCE [LARGE SCALE GENOMIC DNA]</scope>
    <source>
        <strain evidence="1">A17</strain>
        <strain evidence="2 3">cv. Jemalong A17</strain>
    </source>
</reference>
<dbReference type="EMBL" id="CM001217">
    <property type="protein sequence ID" value="KEH42930.1"/>
    <property type="molecule type" value="Genomic_DNA"/>
</dbReference>
<reference evidence="1 3" key="2">
    <citation type="journal article" date="2014" name="BMC Genomics">
        <title>An improved genome release (version Mt4.0) for the model legume Medicago truncatula.</title>
        <authorList>
            <person name="Tang H."/>
            <person name="Krishnakumar V."/>
            <person name="Bidwell S."/>
            <person name="Rosen B."/>
            <person name="Chan A."/>
            <person name="Zhou S."/>
            <person name="Gentzbittel L."/>
            <person name="Childs K.L."/>
            <person name="Yandell M."/>
            <person name="Gundlach H."/>
            <person name="Mayer K.F."/>
            <person name="Schwartz D.C."/>
            <person name="Town C.D."/>
        </authorList>
    </citation>
    <scope>GENOME REANNOTATION</scope>
    <source>
        <strain evidence="1">A17</strain>
        <strain evidence="2 3">cv. Jemalong A17</strain>
    </source>
</reference>
<evidence type="ECO:0000313" key="2">
    <source>
        <dbReference type="EnsemblPlants" id="KEH42930"/>
    </source>
</evidence>
<proteinExistence type="predicted"/>
<dbReference type="Proteomes" id="UP000002051">
    <property type="component" value="Unassembled WGS sequence"/>
</dbReference>